<sequence>MHNFESYTDNDLLSVFLKNEDAVFAQIYKRYSYKLFVFVNKRLRDVQSSEEIIQTIFVKFWTNRSNLKISSSLKSYLYSAAQYATIDFLHKEAVRKKYYDLAYFNAVGSDLSTEDQVLVKDLEGSIRRALRGLPAKCRSVFMLSRYEYKSNKEIAAELGISEKTVENHITNAIRRLRLSLKDSICVVIAFVLLEL</sequence>
<feature type="domain" description="HTH luxR-type" evidence="5">
    <location>
        <begin position="140"/>
        <end position="191"/>
    </location>
</feature>
<dbReference type="Pfam" id="PF04542">
    <property type="entry name" value="Sigma70_r2"/>
    <property type="match status" value="1"/>
</dbReference>
<dbReference type="InterPro" id="IPR013249">
    <property type="entry name" value="RNA_pol_sigma70_r4_t2"/>
</dbReference>
<gene>
    <name evidence="6" type="ORF">GS398_10675</name>
</gene>
<dbReference type="InterPro" id="IPR039425">
    <property type="entry name" value="RNA_pol_sigma-70-like"/>
</dbReference>
<dbReference type="AlphaFoldDB" id="A0A7K1XYF2"/>
<dbReference type="InterPro" id="IPR000792">
    <property type="entry name" value="Tscrpt_reg_LuxR_C"/>
</dbReference>
<protein>
    <submittedName>
        <fullName evidence="6">RNA polymerase sigma-70 factor</fullName>
    </submittedName>
</protein>
<evidence type="ECO:0000256" key="2">
    <source>
        <dbReference type="ARBA" id="ARBA00023015"/>
    </source>
</evidence>
<accession>A0A7K1XYF2</accession>
<dbReference type="EMBL" id="WVHS01000002">
    <property type="protein sequence ID" value="MXV15769.1"/>
    <property type="molecule type" value="Genomic_DNA"/>
</dbReference>
<dbReference type="InterPro" id="IPR014327">
    <property type="entry name" value="RNA_pol_sigma70_bacteroid"/>
</dbReference>
<comment type="caution">
    <text evidence="6">The sequence shown here is derived from an EMBL/GenBank/DDBJ whole genome shotgun (WGS) entry which is preliminary data.</text>
</comment>
<comment type="similarity">
    <text evidence="1">Belongs to the sigma-70 factor family. ECF subfamily.</text>
</comment>
<dbReference type="NCBIfam" id="TIGR02985">
    <property type="entry name" value="Sig70_bacteroi1"/>
    <property type="match status" value="1"/>
</dbReference>
<dbReference type="InterPro" id="IPR007627">
    <property type="entry name" value="RNA_pol_sigma70_r2"/>
</dbReference>
<dbReference type="SMART" id="SM00421">
    <property type="entry name" value="HTH_LUXR"/>
    <property type="match status" value="1"/>
</dbReference>
<evidence type="ECO:0000313" key="7">
    <source>
        <dbReference type="Proteomes" id="UP000451233"/>
    </source>
</evidence>
<dbReference type="GO" id="GO:0016987">
    <property type="term" value="F:sigma factor activity"/>
    <property type="evidence" value="ECO:0007669"/>
    <property type="project" value="UniProtKB-KW"/>
</dbReference>
<dbReference type="InterPro" id="IPR013325">
    <property type="entry name" value="RNA_pol_sigma_r2"/>
</dbReference>
<dbReference type="PANTHER" id="PTHR43133">
    <property type="entry name" value="RNA POLYMERASE ECF-TYPE SIGMA FACTO"/>
    <property type="match status" value="1"/>
</dbReference>
<dbReference type="SUPFAM" id="SSF88659">
    <property type="entry name" value="Sigma3 and sigma4 domains of RNA polymerase sigma factors"/>
    <property type="match status" value="1"/>
</dbReference>
<dbReference type="RefSeq" id="WP_160906743.1">
    <property type="nucleotide sequence ID" value="NZ_WVHS01000002.1"/>
</dbReference>
<keyword evidence="7" id="KW-1185">Reference proteome</keyword>
<evidence type="ECO:0000313" key="6">
    <source>
        <dbReference type="EMBL" id="MXV15769.1"/>
    </source>
</evidence>
<proteinExistence type="inferred from homology"/>
<organism evidence="6 7">
    <name type="scientific">Hufsiella ginkgonis</name>
    <dbReference type="NCBI Taxonomy" id="2695274"/>
    <lineage>
        <taxon>Bacteria</taxon>
        <taxon>Pseudomonadati</taxon>
        <taxon>Bacteroidota</taxon>
        <taxon>Sphingobacteriia</taxon>
        <taxon>Sphingobacteriales</taxon>
        <taxon>Sphingobacteriaceae</taxon>
        <taxon>Hufsiella</taxon>
    </lineage>
</organism>
<evidence type="ECO:0000259" key="5">
    <source>
        <dbReference type="SMART" id="SM00421"/>
    </source>
</evidence>
<keyword evidence="4" id="KW-0804">Transcription</keyword>
<dbReference type="Gene3D" id="1.10.10.10">
    <property type="entry name" value="Winged helix-like DNA-binding domain superfamily/Winged helix DNA-binding domain"/>
    <property type="match status" value="1"/>
</dbReference>
<dbReference type="Gene3D" id="1.10.1740.10">
    <property type="match status" value="1"/>
</dbReference>
<dbReference type="SUPFAM" id="SSF88946">
    <property type="entry name" value="Sigma2 domain of RNA polymerase sigma factors"/>
    <property type="match status" value="1"/>
</dbReference>
<dbReference type="InterPro" id="IPR036388">
    <property type="entry name" value="WH-like_DNA-bd_sf"/>
</dbReference>
<name>A0A7K1XYF2_9SPHI</name>
<dbReference type="Proteomes" id="UP000451233">
    <property type="component" value="Unassembled WGS sequence"/>
</dbReference>
<dbReference type="GO" id="GO:0006352">
    <property type="term" value="P:DNA-templated transcription initiation"/>
    <property type="evidence" value="ECO:0007669"/>
    <property type="project" value="InterPro"/>
</dbReference>
<dbReference type="CDD" id="cd06171">
    <property type="entry name" value="Sigma70_r4"/>
    <property type="match status" value="1"/>
</dbReference>
<keyword evidence="2" id="KW-0805">Transcription regulation</keyword>
<dbReference type="InterPro" id="IPR013324">
    <property type="entry name" value="RNA_pol_sigma_r3/r4-like"/>
</dbReference>
<dbReference type="GO" id="GO:0003677">
    <property type="term" value="F:DNA binding"/>
    <property type="evidence" value="ECO:0007669"/>
    <property type="project" value="InterPro"/>
</dbReference>
<evidence type="ECO:0000256" key="4">
    <source>
        <dbReference type="ARBA" id="ARBA00023163"/>
    </source>
</evidence>
<dbReference type="NCBIfam" id="TIGR02937">
    <property type="entry name" value="sigma70-ECF"/>
    <property type="match status" value="1"/>
</dbReference>
<dbReference type="InterPro" id="IPR014284">
    <property type="entry name" value="RNA_pol_sigma-70_dom"/>
</dbReference>
<dbReference type="Pfam" id="PF08281">
    <property type="entry name" value="Sigma70_r4_2"/>
    <property type="match status" value="1"/>
</dbReference>
<evidence type="ECO:0000256" key="1">
    <source>
        <dbReference type="ARBA" id="ARBA00010641"/>
    </source>
</evidence>
<keyword evidence="3" id="KW-0731">Sigma factor</keyword>
<dbReference type="PRINTS" id="PR00038">
    <property type="entry name" value="HTHLUXR"/>
</dbReference>
<reference evidence="6 7" key="1">
    <citation type="submission" date="2019-11" db="EMBL/GenBank/DDBJ databases">
        <title>Pedobacter sp. HMF7056 Genome sequencing and assembly.</title>
        <authorList>
            <person name="Kang H."/>
            <person name="Kim H."/>
            <person name="Joh K."/>
        </authorList>
    </citation>
    <scope>NUCLEOTIDE SEQUENCE [LARGE SCALE GENOMIC DNA]</scope>
    <source>
        <strain evidence="6 7">HMF7056</strain>
    </source>
</reference>
<dbReference type="PANTHER" id="PTHR43133:SF46">
    <property type="entry name" value="RNA POLYMERASE SIGMA-70 FACTOR ECF SUBFAMILY"/>
    <property type="match status" value="1"/>
</dbReference>
<evidence type="ECO:0000256" key="3">
    <source>
        <dbReference type="ARBA" id="ARBA00023082"/>
    </source>
</evidence>